<feature type="signal peptide" evidence="1">
    <location>
        <begin position="1"/>
        <end position="21"/>
    </location>
</feature>
<dbReference type="CDD" id="cd16329">
    <property type="entry name" value="LolA_like"/>
    <property type="match status" value="1"/>
</dbReference>
<name>A0A316FZ81_9GAMM</name>
<keyword evidence="1" id="KW-0732">Signal</keyword>
<dbReference type="Proteomes" id="UP000245790">
    <property type="component" value="Unassembled WGS sequence"/>
</dbReference>
<dbReference type="AlphaFoldDB" id="A0A316FZ81"/>
<keyword evidence="4" id="KW-1185">Reference proteome</keyword>
<evidence type="ECO:0000313" key="3">
    <source>
        <dbReference type="EMBL" id="PWK53879.1"/>
    </source>
</evidence>
<organism evidence="3 4">
    <name type="scientific">Pleionea mediterranea</name>
    <dbReference type="NCBI Taxonomy" id="523701"/>
    <lineage>
        <taxon>Bacteria</taxon>
        <taxon>Pseudomonadati</taxon>
        <taxon>Pseudomonadota</taxon>
        <taxon>Gammaproteobacteria</taxon>
        <taxon>Oceanospirillales</taxon>
        <taxon>Pleioneaceae</taxon>
        <taxon>Pleionea</taxon>
    </lineage>
</organism>
<reference evidence="3 4" key="1">
    <citation type="submission" date="2018-05" db="EMBL/GenBank/DDBJ databases">
        <title>Genomic Encyclopedia of Type Strains, Phase IV (KMG-IV): sequencing the most valuable type-strain genomes for metagenomic binning, comparative biology and taxonomic classification.</title>
        <authorList>
            <person name="Goeker M."/>
        </authorList>
    </citation>
    <scope>NUCLEOTIDE SEQUENCE [LARGE SCALE GENOMIC DNA]</scope>
    <source>
        <strain evidence="3 4">DSM 25350</strain>
    </source>
</reference>
<evidence type="ECO:0000313" key="4">
    <source>
        <dbReference type="Proteomes" id="UP000245790"/>
    </source>
</evidence>
<feature type="chain" id="PRO_5016343682" evidence="1">
    <location>
        <begin position="22"/>
        <end position="275"/>
    </location>
</feature>
<proteinExistence type="predicted"/>
<evidence type="ECO:0000259" key="2">
    <source>
        <dbReference type="Pfam" id="PF17131"/>
    </source>
</evidence>
<accession>A0A316FZ81</accession>
<dbReference type="Gene3D" id="2.50.20.10">
    <property type="entry name" value="Lipoprotein localisation LolA/LolB/LppX"/>
    <property type="match status" value="1"/>
</dbReference>
<sequence length="275" mass="31925">MYSSNTLLTLVLLIFCSNLTANQSTKQNTEKSTAKSAEQIMERNFYAGKVSKIKKQITMKLINHRSEERVRKVIVTSALQDNGIDSYMLVRFLKPKDIQGTGFLQHEHSKAEDDLWIFLPALDRSRRLIASNKKDSFMGTDFAYGDMLPPRVSYYHHKLIGEAVVDGVDCFLIESTPINQTIKDNYGYTSKKTWIDKKSFHEVKVEYYDLDKQLLKTQRVSGIKLVEPENDRYAAMRREMNNHQTGHKTIVEATHYETDVKLDQHTFTVRTLEWF</sequence>
<gene>
    <name evidence="3" type="ORF">C8D97_102269</name>
</gene>
<dbReference type="RefSeq" id="WP_109761949.1">
    <property type="nucleotide sequence ID" value="NZ_QGGU01000002.1"/>
</dbReference>
<keyword evidence="3" id="KW-0449">Lipoprotein</keyword>
<comment type="caution">
    <text evidence="3">The sequence shown here is derived from an EMBL/GenBank/DDBJ whole genome shotgun (WGS) entry which is preliminary data.</text>
</comment>
<protein>
    <submittedName>
        <fullName evidence="3">Outer membrane lipoprotein-sorting protein</fullName>
    </submittedName>
</protein>
<dbReference type="InterPro" id="IPR033399">
    <property type="entry name" value="TP_0789-like"/>
</dbReference>
<dbReference type="EMBL" id="QGGU01000002">
    <property type="protein sequence ID" value="PWK53879.1"/>
    <property type="molecule type" value="Genomic_DNA"/>
</dbReference>
<feature type="domain" description="Uncharacterized protein TP-0789" evidence="2">
    <location>
        <begin position="86"/>
        <end position="274"/>
    </location>
</feature>
<dbReference type="Pfam" id="PF17131">
    <property type="entry name" value="LolA_like"/>
    <property type="match status" value="1"/>
</dbReference>
<dbReference type="OrthoDB" id="9803781at2"/>
<evidence type="ECO:0000256" key="1">
    <source>
        <dbReference type="SAM" id="SignalP"/>
    </source>
</evidence>